<evidence type="ECO:0000313" key="2">
    <source>
        <dbReference type="Proteomes" id="UP000256923"/>
    </source>
</evidence>
<organism evidence="1 2">
    <name type="scientific">Vibrio anguillarum</name>
    <name type="common">Listonella anguillarum</name>
    <dbReference type="NCBI Taxonomy" id="55601"/>
    <lineage>
        <taxon>Bacteria</taxon>
        <taxon>Pseudomonadati</taxon>
        <taxon>Pseudomonadota</taxon>
        <taxon>Gammaproteobacteria</taxon>
        <taxon>Vibrionales</taxon>
        <taxon>Vibrionaceae</taxon>
        <taxon>Vibrio</taxon>
    </lineage>
</organism>
<dbReference type="EMBL" id="CP034672">
    <property type="protein sequence ID" value="AZS26050.1"/>
    <property type="molecule type" value="Genomic_DNA"/>
</dbReference>
<protein>
    <submittedName>
        <fullName evidence="1">Uncharacterized protein</fullName>
    </submittedName>
</protein>
<dbReference type="RefSeq" id="WP_019283417.1">
    <property type="nucleotide sequence ID" value="NZ_CP023054.1"/>
</dbReference>
<accession>A0A289GBN3</accession>
<reference evidence="1 2" key="1">
    <citation type="submission" date="2018-12" db="EMBL/GenBank/DDBJ databases">
        <title>Characterization and Draft Genome of Vibrio anguillarum J360 Marine Pathogen Isolated from an Outbreak in Lumpfish (Cyclopterus lumpus).</title>
        <authorList>
            <person name="Vasquez J.I."/>
            <person name="Cao T."/>
            <person name="Chakraborty S."/>
            <person name="Gnanagobal H."/>
            <person name="Wescot J."/>
            <person name="Boyce D."/>
            <person name="Santander J."/>
        </authorList>
    </citation>
    <scope>NUCLEOTIDE SEQUENCE [LARGE SCALE GENOMIC DNA]</scope>
    <source>
        <strain evidence="1 2">J360</strain>
    </source>
</reference>
<sequence length="134" mass="15107">MKYQHQNEFKAVATSYLFIITPFILLVLVKVLTGKYDDLLLTGDWSIASAMIYSSSIINVRSATRKYHGKLNEVGLDWFMTVTSVMSAISVTIYVVALMQPSKWVGVLQITLFVAASFAHMKYGRLAYRLRGES</sequence>
<dbReference type="Proteomes" id="UP000256923">
    <property type="component" value="Chromosome 1"/>
</dbReference>
<evidence type="ECO:0000313" key="1">
    <source>
        <dbReference type="EMBL" id="AZS26050.1"/>
    </source>
</evidence>
<proteinExistence type="predicted"/>
<gene>
    <name evidence="1" type="ORF">DYL72_14110</name>
</gene>
<dbReference type="AlphaFoldDB" id="A0A289GBN3"/>
<name>A0A289GBN3_VIBAN</name>